<accession>A0AAP2DHJ6</accession>
<name>A0AAP2DHJ6_9BACT</name>
<dbReference type="EMBL" id="JAHESF010000001">
    <property type="protein sequence ID" value="MBT1695518.1"/>
    <property type="molecule type" value="Genomic_DNA"/>
</dbReference>
<dbReference type="Proteomes" id="UP001319200">
    <property type="component" value="Unassembled WGS sequence"/>
</dbReference>
<proteinExistence type="predicted"/>
<dbReference type="Gene3D" id="2.60.40.2060">
    <property type="match status" value="1"/>
</dbReference>
<reference evidence="3 4" key="1">
    <citation type="submission" date="2021-05" db="EMBL/GenBank/DDBJ databases">
        <title>A Polyphasic approach of four new species of the genus Ohtaekwangia: Ohtaekwangia histidinii sp. nov., Ohtaekwangia cretensis sp. nov., Ohtaekwangia indiensis sp. nov., Ohtaekwangia reichenbachii sp. nov. from diverse environment.</title>
        <authorList>
            <person name="Octaviana S."/>
        </authorList>
    </citation>
    <scope>NUCLEOTIDE SEQUENCE [LARGE SCALE GENOMIC DNA]</scope>
    <source>
        <strain evidence="3 4">PWU4</strain>
    </source>
</reference>
<keyword evidence="1" id="KW-0732">Signal</keyword>
<organism evidence="3 4">
    <name type="scientific">Chryseosolibacter histidini</name>
    <dbReference type="NCBI Taxonomy" id="2782349"/>
    <lineage>
        <taxon>Bacteria</taxon>
        <taxon>Pseudomonadati</taxon>
        <taxon>Bacteroidota</taxon>
        <taxon>Cytophagia</taxon>
        <taxon>Cytophagales</taxon>
        <taxon>Chryseotaleaceae</taxon>
        <taxon>Chryseosolibacter</taxon>
    </lineage>
</organism>
<comment type="caution">
    <text evidence="3">The sequence shown here is derived from an EMBL/GenBank/DDBJ whole genome shotgun (WGS) entry which is preliminary data.</text>
</comment>
<feature type="domain" description="DUF3823" evidence="2">
    <location>
        <begin position="32"/>
        <end position="123"/>
    </location>
</feature>
<feature type="chain" id="PRO_5042956131" evidence="1">
    <location>
        <begin position="21"/>
        <end position="254"/>
    </location>
</feature>
<gene>
    <name evidence="3" type="ORF">KK083_01435</name>
</gene>
<evidence type="ECO:0000259" key="2">
    <source>
        <dbReference type="Pfam" id="PF12866"/>
    </source>
</evidence>
<protein>
    <submittedName>
        <fullName evidence="3">DUF3823 domain-containing protein</fullName>
    </submittedName>
</protein>
<sequence>MKSIRYIVLFFLLMAGIASCSEEDNYPAPAETFKGSIVDAENGEPFQTDVYSTTGASGVRIKMMEYSWSETPTPYYMYTMMDGKFNNTKIFKGEYGVTPEGAFVAVPEERIQISGTVEKNYAVEPFLRVEWIGEPVVNGDGTATVQARITRGTTHPDYQQPLTEVWLFVSEVQFVGFVSYSTVYSTKLTGATLPALGGTVSITTGWPNGVNSGTQQKFPGYSRKYFLRVGARTSKQAFSTNVFNYSTIKEITTN</sequence>
<dbReference type="Pfam" id="PF12866">
    <property type="entry name" value="DUF3823"/>
    <property type="match status" value="1"/>
</dbReference>
<evidence type="ECO:0000256" key="1">
    <source>
        <dbReference type="SAM" id="SignalP"/>
    </source>
</evidence>
<keyword evidence="4" id="KW-1185">Reference proteome</keyword>
<dbReference type="PROSITE" id="PS51257">
    <property type="entry name" value="PROKAR_LIPOPROTEIN"/>
    <property type="match status" value="1"/>
</dbReference>
<feature type="signal peptide" evidence="1">
    <location>
        <begin position="1"/>
        <end position="20"/>
    </location>
</feature>
<evidence type="ECO:0000313" key="3">
    <source>
        <dbReference type="EMBL" id="MBT1695518.1"/>
    </source>
</evidence>
<dbReference type="InterPro" id="IPR024278">
    <property type="entry name" value="DUF3823_N"/>
</dbReference>
<dbReference type="AlphaFoldDB" id="A0AAP2DHJ6"/>
<dbReference type="Gene3D" id="2.60.40.1120">
    <property type="entry name" value="Carboxypeptidase-like, regulatory domain"/>
    <property type="match status" value="1"/>
</dbReference>
<evidence type="ECO:0000313" key="4">
    <source>
        <dbReference type="Proteomes" id="UP001319200"/>
    </source>
</evidence>
<dbReference type="RefSeq" id="WP_254159922.1">
    <property type="nucleotide sequence ID" value="NZ_JAHESF010000001.1"/>
</dbReference>